<dbReference type="Gene3D" id="3.30.420.10">
    <property type="entry name" value="Ribonuclease H-like superfamily/Ribonuclease H"/>
    <property type="match status" value="1"/>
</dbReference>
<evidence type="ECO:0000313" key="3">
    <source>
        <dbReference type="EMBL" id="QPC85289.1"/>
    </source>
</evidence>
<dbReference type="EMBL" id="CP062983">
    <property type="protein sequence ID" value="QPC85294.1"/>
    <property type="molecule type" value="Genomic_DNA"/>
</dbReference>
<dbReference type="KEGG" id="pmet:G4Y79_20510"/>
<evidence type="ECO:0000256" key="1">
    <source>
        <dbReference type="SAM" id="MobiDB-lite"/>
    </source>
</evidence>
<gene>
    <name evidence="5" type="ORF">G4Y79_04420</name>
    <name evidence="3" type="ORF">G4Y79_20505</name>
    <name evidence="4" type="ORF">G4Y79_20510</name>
</gene>
<name>A0A7S8EE83_9CHLR</name>
<dbReference type="SUPFAM" id="SSF53098">
    <property type="entry name" value="Ribonuclease H-like"/>
    <property type="match status" value="1"/>
</dbReference>
<dbReference type="GO" id="GO:0015074">
    <property type="term" value="P:DNA integration"/>
    <property type="evidence" value="ECO:0007669"/>
    <property type="project" value="InterPro"/>
</dbReference>
<accession>A0A7S8EE83</accession>
<dbReference type="EMBL" id="CP062983">
    <property type="protein sequence ID" value="QPC85289.1"/>
    <property type="molecule type" value="Genomic_DNA"/>
</dbReference>
<organism evidence="5 6">
    <name type="scientific">Phototrophicus methaneseepsis</name>
    <dbReference type="NCBI Taxonomy" id="2710758"/>
    <lineage>
        <taxon>Bacteria</taxon>
        <taxon>Bacillati</taxon>
        <taxon>Chloroflexota</taxon>
        <taxon>Candidatus Thermofontia</taxon>
        <taxon>Phototrophicales</taxon>
        <taxon>Phototrophicaceae</taxon>
        <taxon>Phototrophicus</taxon>
    </lineage>
</organism>
<sequence length="203" mass="23545">MAKFKLKPPRRRAKRYSTVSTSHHSYNNLLKDQTVTRPHQVWCSDLSRIVYRGTLWYIATIEDLFTRQIIAQRMGKRHDSHLVLATLQQALATGCQPQLFHSDQGNEFMAQRCTDYLEQRGIQVSVSDVASPWQNGCMESFFGRFKHELGDLDRFDSPGEMIEAIYHHIHYYNHHRIHTALKMPPATFAAKTFSDNGLHVWGT</sequence>
<feature type="compositionally biased region" description="Basic residues" evidence="1">
    <location>
        <begin position="1"/>
        <end position="15"/>
    </location>
</feature>
<evidence type="ECO:0000313" key="4">
    <source>
        <dbReference type="EMBL" id="QPC85290.1"/>
    </source>
</evidence>
<dbReference type="InterPro" id="IPR048020">
    <property type="entry name" value="Transpos_IS3"/>
</dbReference>
<dbReference type="InterPro" id="IPR050900">
    <property type="entry name" value="Transposase_IS3/IS150/IS904"/>
</dbReference>
<dbReference type="InterPro" id="IPR036397">
    <property type="entry name" value="RNaseH_sf"/>
</dbReference>
<dbReference type="PANTHER" id="PTHR46889:SF4">
    <property type="entry name" value="TRANSPOSASE INSO FOR INSERTION SEQUENCE ELEMENT IS911B-RELATED"/>
    <property type="match status" value="1"/>
</dbReference>
<evidence type="ECO:0000259" key="2">
    <source>
        <dbReference type="PROSITE" id="PS50994"/>
    </source>
</evidence>
<evidence type="ECO:0000313" key="6">
    <source>
        <dbReference type="Proteomes" id="UP000594468"/>
    </source>
</evidence>
<protein>
    <submittedName>
        <fullName evidence="5">IS3 family transposase</fullName>
    </submittedName>
</protein>
<reference evidence="5 6" key="1">
    <citation type="submission" date="2020-02" db="EMBL/GenBank/DDBJ databases">
        <authorList>
            <person name="Zheng R.K."/>
            <person name="Sun C.M."/>
        </authorList>
    </citation>
    <scope>NUCLEOTIDE SEQUENCE [LARGE SCALE GENOMIC DNA]</scope>
    <source>
        <strain evidence="6">rifampicinis</strain>
        <strain evidence="5">Rifampicinis</strain>
    </source>
</reference>
<feature type="domain" description="Integrase catalytic" evidence="2">
    <location>
        <begin position="34"/>
        <end position="193"/>
    </location>
</feature>
<dbReference type="Proteomes" id="UP000594468">
    <property type="component" value="Chromosome"/>
</dbReference>
<dbReference type="KEGG" id="pmet:G4Y79_20505"/>
<feature type="region of interest" description="Disordered" evidence="1">
    <location>
        <begin position="1"/>
        <end position="20"/>
    </location>
</feature>
<dbReference type="GO" id="GO:0003676">
    <property type="term" value="F:nucleic acid binding"/>
    <property type="evidence" value="ECO:0007669"/>
    <property type="project" value="InterPro"/>
</dbReference>
<keyword evidence="6" id="KW-1185">Reference proteome</keyword>
<dbReference type="Pfam" id="PF00665">
    <property type="entry name" value="rve"/>
    <property type="match status" value="1"/>
</dbReference>
<dbReference type="KEGG" id="pmet:G4Y79_04420"/>
<proteinExistence type="predicted"/>
<dbReference type="PANTHER" id="PTHR46889">
    <property type="entry name" value="TRANSPOSASE INSF FOR INSERTION SEQUENCE IS3B-RELATED"/>
    <property type="match status" value="1"/>
</dbReference>
<dbReference type="EMBL" id="CP062983">
    <property type="protein sequence ID" value="QPC85290.1"/>
    <property type="molecule type" value="Genomic_DNA"/>
</dbReference>
<dbReference type="PROSITE" id="PS50994">
    <property type="entry name" value="INTEGRASE"/>
    <property type="match status" value="1"/>
</dbReference>
<evidence type="ECO:0000313" key="5">
    <source>
        <dbReference type="EMBL" id="QPC85294.1"/>
    </source>
</evidence>
<dbReference type="InterPro" id="IPR012337">
    <property type="entry name" value="RNaseH-like_sf"/>
</dbReference>
<dbReference type="InterPro" id="IPR001584">
    <property type="entry name" value="Integrase_cat-core"/>
</dbReference>
<dbReference type="AlphaFoldDB" id="A0A7S8EE83"/>
<dbReference type="Pfam" id="PF13333">
    <property type="entry name" value="rve_2"/>
    <property type="match status" value="1"/>
</dbReference>
<dbReference type="NCBIfam" id="NF033516">
    <property type="entry name" value="transpos_IS3"/>
    <property type="match status" value="1"/>
</dbReference>